<name>A0A0F9B485_9ZZZZ</name>
<accession>A0A0F9B485</accession>
<organism evidence="1">
    <name type="scientific">marine sediment metagenome</name>
    <dbReference type="NCBI Taxonomy" id="412755"/>
    <lineage>
        <taxon>unclassified sequences</taxon>
        <taxon>metagenomes</taxon>
        <taxon>ecological metagenomes</taxon>
    </lineage>
</organism>
<comment type="caution">
    <text evidence="1">The sequence shown here is derived from an EMBL/GenBank/DDBJ whole genome shotgun (WGS) entry which is preliminary data.</text>
</comment>
<sequence>SSMGISILAIFFSNLSYAGSATETLQVNNYSGMDVYINKNIGSPCQGTKLTTIKNGETGIAYTDTFSGSSNGSDKELFYVCADNTDTGETIYSGMWYQFTFNMNGGNVTTTMKPLALTAEDNPPIAQDYWQLNSAENLPPTVSGQSTSTLTFTLNKPSEAMQDGSTSLKHKYISKHVQGF</sequence>
<dbReference type="AlphaFoldDB" id="A0A0F9B485"/>
<protein>
    <submittedName>
        <fullName evidence="1">Uncharacterized protein</fullName>
    </submittedName>
</protein>
<evidence type="ECO:0000313" key="1">
    <source>
        <dbReference type="EMBL" id="KKK85449.1"/>
    </source>
</evidence>
<proteinExistence type="predicted"/>
<feature type="non-terminal residue" evidence="1">
    <location>
        <position position="1"/>
    </location>
</feature>
<reference evidence="1" key="1">
    <citation type="journal article" date="2015" name="Nature">
        <title>Complex archaea that bridge the gap between prokaryotes and eukaryotes.</title>
        <authorList>
            <person name="Spang A."/>
            <person name="Saw J.H."/>
            <person name="Jorgensen S.L."/>
            <person name="Zaremba-Niedzwiedzka K."/>
            <person name="Martijn J."/>
            <person name="Lind A.E."/>
            <person name="van Eijk R."/>
            <person name="Schleper C."/>
            <person name="Guy L."/>
            <person name="Ettema T.J."/>
        </authorList>
    </citation>
    <scope>NUCLEOTIDE SEQUENCE</scope>
</reference>
<dbReference type="EMBL" id="LAZR01051306">
    <property type="protein sequence ID" value="KKK85449.1"/>
    <property type="molecule type" value="Genomic_DNA"/>
</dbReference>
<gene>
    <name evidence="1" type="ORF">LCGC14_2773200</name>
</gene>